<feature type="domain" description="Thiolase C-terminal" evidence="7">
    <location>
        <begin position="293"/>
        <end position="415"/>
    </location>
</feature>
<reference evidence="8 9" key="1">
    <citation type="submission" date="2016-10" db="EMBL/GenBank/DDBJ databases">
        <authorList>
            <person name="de Groot N.N."/>
        </authorList>
    </citation>
    <scope>NUCLEOTIDE SEQUENCE [LARGE SCALE GENOMIC DNA]</scope>
    <source>
        <strain evidence="8 9">Nm13</strain>
    </source>
</reference>
<dbReference type="PANTHER" id="PTHR18919:SF107">
    <property type="entry name" value="ACETYL-COA ACETYLTRANSFERASE, CYTOSOLIC"/>
    <property type="match status" value="1"/>
</dbReference>
<protein>
    <submittedName>
        <fullName evidence="8">Acetyl-CoA C-acetyltransferase</fullName>
    </submittedName>
</protein>
<comment type="similarity">
    <text evidence="1 5">Belongs to the thiolase-like superfamily. Thiolase family.</text>
</comment>
<dbReference type="GO" id="GO:0044281">
    <property type="term" value="P:small molecule metabolic process"/>
    <property type="evidence" value="ECO:0007669"/>
    <property type="project" value="UniProtKB-ARBA"/>
</dbReference>
<dbReference type="Proteomes" id="UP000236753">
    <property type="component" value="Unassembled WGS sequence"/>
</dbReference>
<dbReference type="SUPFAM" id="SSF53901">
    <property type="entry name" value="Thiolase-like"/>
    <property type="match status" value="2"/>
</dbReference>
<dbReference type="Pfam" id="PF02803">
    <property type="entry name" value="Thiolase_C"/>
    <property type="match status" value="1"/>
</dbReference>
<dbReference type="Gene3D" id="3.40.47.10">
    <property type="match status" value="2"/>
</dbReference>
<organism evidence="8 9">
    <name type="scientific">Nitrosomonas ureae</name>
    <dbReference type="NCBI Taxonomy" id="44577"/>
    <lineage>
        <taxon>Bacteria</taxon>
        <taxon>Pseudomonadati</taxon>
        <taxon>Pseudomonadota</taxon>
        <taxon>Betaproteobacteria</taxon>
        <taxon>Nitrosomonadales</taxon>
        <taxon>Nitrosomonadaceae</taxon>
        <taxon>Nitrosomonas</taxon>
    </lineage>
</organism>
<evidence type="ECO:0000256" key="4">
    <source>
        <dbReference type="PIRSR" id="PIRSR000429-1"/>
    </source>
</evidence>
<accession>A0A1H5RSJ8</accession>
<evidence type="ECO:0000256" key="5">
    <source>
        <dbReference type="RuleBase" id="RU003557"/>
    </source>
</evidence>
<dbReference type="InterPro" id="IPR020610">
    <property type="entry name" value="Thiolase_AS"/>
</dbReference>
<dbReference type="PANTHER" id="PTHR18919">
    <property type="entry name" value="ACETYL-COA C-ACYLTRANSFERASE"/>
    <property type="match status" value="1"/>
</dbReference>
<dbReference type="CDD" id="cd00751">
    <property type="entry name" value="thiolase"/>
    <property type="match status" value="1"/>
</dbReference>
<dbReference type="PROSITE" id="PS00098">
    <property type="entry name" value="THIOLASE_1"/>
    <property type="match status" value="1"/>
</dbReference>
<keyword evidence="3 5" id="KW-0012">Acyltransferase</keyword>
<dbReference type="InterPro" id="IPR002155">
    <property type="entry name" value="Thiolase"/>
</dbReference>
<gene>
    <name evidence="8" type="ORF">SAMN05216334_101215</name>
</gene>
<dbReference type="InterPro" id="IPR020617">
    <property type="entry name" value="Thiolase_C"/>
</dbReference>
<dbReference type="AlphaFoldDB" id="A0A1H5RSJ8"/>
<dbReference type="InterPro" id="IPR020615">
    <property type="entry name" value="Thiolase_acyl_enz_int_AS"/>
</dbReference>
<evidence type="ECO:0000256" key="3">
    <source>
        <dbReference type="ARBA" id="ARBA00023315"/>
    </source>
</evidence>
<evidence type="ECO:0000256" key="2">
    <source>
        <dbReference type="ARBA" id="ARBA00022679"/>
    </source>
</evidence>
<keyword evidence="2 5" id="KW-0808">Transferase</keyword>
<dbReference type="PIRSF" id="PIRSF000429">
    <property type="entry name" value="Ac-CoA_Ac_transf"/>
    <property type="match status" value="1"/>
</dbReference>
<evidence type="ECO:0000259" key="7">
    <source>
        <dbReference type="Pfam" id="PF02803"/>
    </source>
</evidence>
<evidence type="ECO:0000313" key="9">
    <source>
        <dbReference type="Proteomes" id="UP000236753"/>
    </source>
</evidence>
<evidence type="ECO:0000313" key="8">
    <source>
        <dbReference type="EMBL" id="SEF41309.1"/>
    </source>
</evidence>
<feature type="active site" description="Proton acceptor" evidence="4">
    <location>
        <position position="402"/>
    </location>
</feature>
<sequence>MGVATQIIVVLNYDCSVRFNQGKYMRNVVVLSGVRTAIGDYGGSLRQIAPADLAAKVVREAVLRAKIDPNDVGHLIFGNVIHGESRDMYLARVACINGGLSQHTSALAVNRLCGSGLQAIISASQSIMLNDTDVAVAGGAESMSRGGYLLPALRWGQRMNNGDTVDMMVGALTDPFDLVHMGVTAENIAEKWQISRAEQDAFALESHRRALHAINNGYFKEQILPVEIVVGKKTIFFDTDEHPREDASLESLGKLRSIFKKEGTVTAGNASGINDSAAAVVLMESDAARKMGLKPMARLVAYGHAGVDPKFMGIGPVPAVQMALQRANIKLAELDVIESNEAFAVQACAVAKELQFDPDKTNPNGGAVALGHPIGATGCILTIKALHELQRTGGRYALVTMCIGGGQGIAAIFEKHE</sequence>
<dbReference type="FunFam" id="3.40.47.10:FF:000010">
    <property type="entry name" value="Acetyl-CoA acetyltransferase (Thiolase)"/>
    <property type="match status" value="1"/>
</dbReference>
<dbReference type="NCBIfam" id="NF006552">
    <property type="entry name" value="PRK09051.1"/>
    <property type="match status" value="1"/>
</dbReference>
<feature type="active site" description="Proton acceptor" evidence="4">
    <location>
        <position position="372"/>
    </location>
</feature>
<evidence type="ECO:0000259" key="6">
    <source>
        <dbReference type="Pfam" id="PF00108"/>
    </source>
</evidence>
<dbReference type="Pfam" id="PF00108">
    <property type="entry name" value="Thiolase_N"/>
    <property type="match status" value="1"/>
</dbReference>
<dbReference type="GO" id="GO:0003988">
    <property type="term" value="F:acetyl-CoA C-acyltransferase activity"/>
    <property type="evidence" value="ECO:0007669"/>
    <property type="project" value="UniProtKB-ARBA"/>
</dbReference>
<dbReference type="PROSITE" id="PS00737">
    <property type="entry name" value="THIOLASE_2"/>
    <property type="match status" value="1"/>
</dbReference>
<evidence type="ECO:0000256" key="1">
    <source>
        <dbReference type="ARBA" id="ARBA00010982"/>
    </source>
</evidence>
<feature type="domain" description="Thiolase N-terminal" evidence="6">
    <location>
        <begin position="28"/>
        <end position="285"/>
    </location>
</feature>
<dbReference type="PROSITE" id="PS00099">
    <property type="entry name" value="THIOLASE_3"/>
    <property type="match status" value="1"/>
</dbReference>
<dbReference type="EMBL" id="FNUX01000001">
    <property type="protein sequence ID" value="SEF41309.1"/>
    <property type="molecule type" value="Genomic_DNA"/>
</dbReference>
<dbReference type="InterPro" id="IPR020613">
    <property type="entry name" value="Thiolase_CS"/>
</dbReference>
<name>A0A1H5RSJ8_9PROT</name>
<dbReference type="NCBIfam" id="TIGR01930">
    <property type="entry name" value="AcCoA-C-Actrans"/>
    <property type="match status" value="1"/>
</dbReference>
<dbReference type="InterPro" id="IPR016039">
    <property type="entry name" value="Thiolase-like"/>
</dbReference>
<proteinExistence type="inferred from homology"/>
<feature type="active site" description="Acyl-thioester intermediate" evidence="4">
    <location>
        <position position="113"/>
    </location>
</feature>
<dbReference type="InterPro" id="IPR020616">
    <property type="entry name" value="Thiolase_N"/>
</dbReference>